<dbReference type="PANTHER" id="PTHR32305:SF15">
    <property type="entry name" value="PROTEIN RHSA-RELATED"/>
    <property type="match status" value="1"/>
</dbReference>
<evidence type="ECO:0000313" key="7">
    <source>
        <dbReference type="EMBL" id="SEE37594.1"/>
    </source>
</evidence>
<dbReference type="Gene3D" id="4.10.220.110">
    <property type="match status" value="1"/>
</dbReference>
<feature type="region of interest" description="Disordered" evidence="4">
    <location>
        <begin position="241"/>
        <end position="262"/>
    </location>
</feature>
<sequence length="685" mass="76613">MHDSISKPRFYFDISGMQHHFQVLAFKASESISQPYEVTLELVSERSNLDLETPLHKPAFLGFGPPGEGLHGLIHNFAQRETGKRLTRYELTLVPQLAYLALCSDQRIFQQRSVEQIITEVLNKHGMLGDAFTFQLGPSVYLPREYCVQFNESDLGFIQRLCEESGIHYHFQHSPHGHLLVFGDDQTCFRRLAPSIFRQKNGQVADHPVIDTFGVRFATRPSQVAIRDYDFEKPNRLLEQKSESPVVPPLEDYRAPGRFKTGDEGKRLAARQLEQHRSDYRLAEGASDLGNLHSGHYLDMTDHHRAQWNDLWLLTEVTHEGLQLQVLEEAMPSQIHTADFQGYRNTFAATPWDSPYRPPKKHPKPTISGSQTAKVTGPAGEEIHCDEYGRVKVCFYWDRTDPQTDKSSCWLRVSTALAGDGYGVVSIPRVGMEVLVTFMDGDPDRPVISGCLPHRTNPVPYPLPQNKTRSVFRSRSSSKSTGFNELHVEDRAGQELIYLRAQRDMEQKIENDSRLEVGRERRETIKGTSTSVFETEEHRTTTGDRKTRLMANDHLHVGQSSHTYVGEVLVAEAGQEIHFKAGVKLVLDAGHNMTLCAGDQHLVIDSSGIFSSCAIEVGGSPARGTLVAPLVPGATQALTTPIERAPVIAFVQRVLMTLAGEQSADFCPICEACREGVCSTEGISA</sequence>
<dbReference type="GO" id="GO:0005576">
    <property type="term" value="C:extracellular region"/>
    <property type="evidence" value="ECO:0007669"/>
    <property type="project" value="UniProtKB-SubCell"/>
</dbReference>
<dbReference type="Pfam" id="PF05954">
    <property type="entry name" value="Phage_GPD"/>
    <property type="match status" value="1"/>
</dbReference>
<dbReference type="InterPro" id="IPR037026">
    <property type="entry name" value="Vgr_OB-fold_dom_sf"/>
</dbReference>
<dbReference type="InterPro" id="IPR006533">
    <property type="entry name" value="T6SS_Vgr_RhsGE"/>
</dbReference>
<dbReference type="SUPFAM" id="SSF69255">
    <property type="entry name" value="gp5 N-terminal domain-like"/>
    <property type="match status" value="1"/>
</dbReference>
<feature type="domain" description="Gp5/Type VI secretion system Vgr protein OB-fold" evidence="5">
    <location>
        <begin position="387"/>
        <end position="452"/>
    </location>
</feature>
<protein>
    <submittedName>
        <fullName evidence="7">Type VI secretion system secreted protein VgrG</fullName>
    </submittedName>
</protein>
<feature type="region of interest" description="Disordered" evidence="4">
    <location>
        <begin position="351"/>
        <end position="375"/>
    </location>
</feature>
<organism evidence="7 8">
    <name type="scientific">Pseudomonas frederiksbergensis</name>
    <dbReference type="NCBI Taxonomy" id="104087"/>
    <lineage>
        <taxon>Bacteria</taxon>
        <taxon>Pseudomonadati</taxon>
        <taxon>Pseudomonadota</taxon>
        <taxon>Gammaproteobacteria</taxon>
        <taxon>Pseudomonadales</taxon>
        <taxon>Pseudomonadaceae</taxon>
        <taxon>Pseudomonas</taxon>
    </lineage>
</organism>
<dbReference type="InterPro" id="IPR006531">
    <property type="entry name" value="Gp5/Vgr_OB"/>
</dbReference>
<dbReference type="Gene3D" id="2.40.50.230">
    <property type="entry name" value="Gp5 N-terminal domain"/>
    <property type="match status" value="1"/>
</dbReference>
<keyword evidence="3" id="KW-0964">Secreted</keyword>
<dbReference type="EMBL" id="FNTF01000002">
    <property type="protein sequence ID" value="SEE37594.1"/>
    <property type="molecule type" value="Genomic_DNA"/>
</dbReference>
<evidence type="ECO:0000256" key="3">
    <source>
        <dbReference type="ARBA" id="ARBA00022525"/>
    </source>
</evidence>
<proteinExistence type="inferred from homology"/>
<evidence type="ECO:0000259" key="5">
    <source>
        <dbReference type="Pfam" id="PF04717"/>
    </source>
</evidence>
<comment type="subcellular location">
    <subcellularLocation>
        <location evidence="1">Secreted</location>
    </subcellularLocation>
</comment>
<evidence type="ECO:0000256" key="4">
    <source>
        <dbReference type="SAM" id="MobiDB-lite"/>
    </source>
</evidence>
<dbReference type="InterPro" id="IPR054030">
    <property type="entry name" value="Gp5_Vgr_C"/>
</dbReference>
<accession>A0A1H5IBX6</accession>
<evidence type="ECO:0000259" key="6">
    <source>
        <dbReference type="Pfam" id="PF22178"/>
    </source>
</evidence>
<dbReference type="PANTHER" id="PTHR32305">
    <property type="match status" value="1"/>
</dbReference>
<dbReference type="InterPro" id="IPR017847">
    <property type="entry name" value="T6SS_RhsGE_Vgr_subset"/>
</dbReference>
<gene>
    <name evidence="7" type="ORF">SAMN04490185_5595</name>
</gene>
<comment type="similarity">
    <text evidence="2">Belongs to the VgrG protein family.</text>
</comment>
<dbReference type="SUPFAM" id="SSF69349">
    <property type="entry name" value="Phage fibre proteins"/>
    <property type="match status" value="1"/>
</dbReference>
<dbReference type="Pfam" id="PF22178">
    <property type="entry name" value="Gp5_trimer_C"/>
    <property type="match status" value="1"/>
</dbReference>
<evidence type="ECO:0000256" key="2">
    <source>
        <dbReference type="ARBA" id="ARBA00005558"/>
    </source>
</evidence>
<evidence type="ECO:0000313" key="8">
    <source>
        <dbReference type="Proteomes" id="UP000183114"/>
    </source>
</evidence>
<dbReference type="AlphaFoldDB" id="A0A1H5IBX6"/>
<feature type="region of interest" description="Disordered" evidence="4">
    <location>
        <begin position="458"/>
        <end position="477"/>
    </location>
</feature>
<dbReference type="NCBIfam" id="TIGR03361">
    <property type="entry name" value="VI_Rhs_Vgr"/>
    <property type="match status" value="1"/>
</dbReference>
<dbReference type="Gene3D" id="2.30.110.50">
    <property type="match status" value="1"/>
</dbReference>
<dbReference type="Pfam" id="PF04717">
    <property type="entry name" value="Phage_base_V"/>
    <property type="match status" value="1"/>
</dbReference>
<dbReference type="RefSeq" id="WP_074879409.1">
    <property type="nucleotide sequence ID" value="NZ_FNTF01000002.1"/>
</dbReference>
<dbReference type="InterPro" id="IPR050708">
    <property type="entry name" value="T6SS_VgrG/RHS"/>
</dbReference>
<dbReference type="NCBIfam" id="TIGR01646">
    <property type="entry name" value="vgr_GE"/>
    <property type="match status" value="1"/>
</dbReference>
<dbReference type="SUPFAM" id="SSF69279">
    <property type="entry name" value="Phage tail proteins"/>
    <property type="match status" value="2"/>
</dbReference>
<dbReference type="Gene3D" id="3.55.50.10">
    <property type="entry name" value="Baseplate protein-like domains"/>
    <property type="match status" value="1"/>
</dbReference>
<feature type="domain" description="Gp5/Type VI secretion system Vgr C-terminal trimerisation" evidence="6">
    <location>
        <begin position="470"/>
        <end position="575"/>
    </location>
</feature>
<feature type="compositionally biased region" description="Basic and acidic residues" evidence="4">
    <location>
        <begin position="251"/>
        <end position="262"/>
    </location>
</feature>
<reference evidence="7 8" key="1">
    <citation type="submission" date="2016-10" db="EMBL/GenBank/DDBJ databases">
        <authorList>
            <person name="de Groot N.N."/>
        </authorList>
    </citation>
    <scope>NUCLEOTIDE SEQUENCE [LARGE SCALE GENOMIC DNA]</scope>
    <source>
        <strain evidence="7 8">BS3655</strain>
    </source>
</reference>
<evidence type="ECO:0000256" key="1">
    <source>
        <dbReference type="ARBA" id="ARBA00004613"/>
    </source>
</evidence>
<dbReference type="Proteomes" id="UP000183114">
    <property type="component" value="Unassembled WGS sequence"/>
</dbReference>
<name>A0A1H5IBX6_9PSED</name>